<feature type="domain" description="Glycosyl hydrolase family 13 catalytic" evidence="5">
    <location>
        <begin position="24"/>
        <end position="462"/>
    </location>
</feature>
<comment type="similarity">
    <text evidence="1">Belongs to the glycosyl hydrolase 13 family.</text>
</comment>
<gene>
    <name evidence="6" type="ORF">ACFPJ5_08155</name>
</gene>
<reference evidence="6 7" key="1">
    <citation type="journal article" date="2019" name="Int. J. Syst. Evol. Microbiol.">
        <title>The Global Catalogue of Microorganisms (GCM) 10K type strain sequencing project: providing services to taxonomists for standard genome sequencing and annotation.</title>
        <authorList>
            <consortium name="The Broad Institute Genomics Platform"/>
            <consortium name="The Broad Institute Genome Sequencing Center for Infectious Disease"/>
            <person name="Wu L."/>
            <person name="Ma J."/>
        </authorList>
    </citation>
    <scope>NUCLEOTIDE SEQUENCE [LARGE SCALE GENOMIC DNA]</scope>
    <source>
        <strain evidence="6 7">CGMCC 1.12237</strain>
    </source>
</reference>
<keyword evidence="2" id="KW-0378">Hydrolase</keyword>
<dbReference type="SUPFAM" id="SSF51445">
    <property type="entry name" value="(Trans)glycosidases"/>
    <property type="match status" value="1"/>
</dbReference>
<dbReference type="SUPFAM" id="SSF51011">
    <property type="entry name" value="Glycosyl hydrolase domain"/>
    <property type="match status" value="1"/>
</dbReference>
<dbReference type="PANTHER" id="PTHR10357">
    <property type="entry name" value="ALPHA-AMYLASE FAMILY MEMBER"/>
    <property type="match status" value="1"/>
</dbReference>
<proteinExistence type="inferred from homology"/>
<feature type="region of interest" description="Disordered" evidence="4">
    <location>
        <begin position="577"/>
        <end position="604"/>
    </location>
</feature>
<dbReference type="Gene3D" id="3.20.20.80">
    <property type="entry name" value="Glycosidases"/>
    <property type="match status" value="1"/>
</dbReference>
<keyword evidence="7" id="KW-1185">Reference proteome</keyword>
<evidence type="ECO:0000256" key="3">
    <source>
        <dbReference type="ARBA" id="ARBA00023295"/>
    </source>
</evidence>
<dbReference type="InterPro" id="IPR017853">
    <property type="entry name" value="GH"/>
</dbReference>
<dbReference type="CDD" id="cd11333">
    <property type="entry name" value="AmyAc_SI_OligoGlu_DGase"/>
    <property type="match status" value="1"/>
</dbReference>
<evidence type="ECO:0000256" key="2">
    <source>
        <dbReference type="ARBA" id="ARBA00022801"/>
    </source>
</evidence>
<evidence type="ECO:0000256" key="1">
    <source>
        <dbReference type="ARBA" id="ARBA00008061"/>
    </source>
</evidence>
<dbReference type="InterPro" id="IPR013780">
    <property type="entry name" value="Glyco_hydro_b"/>
</dbReference>
<organism evidence="6 7">
    <name type="scientific">Salinirubrum litoreum</name>
    <dbReference type="NCBI Taxonomy" id="1126234"/>
    <lineage>
        <taxon>Archaea</taxon>
        <taxon>Methanobacteriati</taxon>
        <taxon>Methanobacteriota</taxon>
        <taxon>Stenosarchaea group</taxon>
        <taxon>Halobacteria</taxon>
        <taxon>Halobacteriales</taxon>
        <taxon>Haloferacaceae</taxon>
        <taxon>Salinirubrum</taxon>
    </lineage>
</organism>
<dbReference type="Pfam" id="PF00128">
    <property type="entry name" value="Alpha-amylase"/>
    <property type="match status" value="1"/>
</dbReference>
<evidence type="ECO:0000313" key="7">
    <source>
        <dbReference type="Proteomes" id="UP001596201"/>
    </source>
</evidence>
<name>A0ABD5RB32_9EURY</name>
<accession>A0ABD5RB32</accession>
<dbReference type="RefSeq" id="WP_227227755.1">
    <property type="nucleotide sequence ID" value="NZ_JAJCVJ010000001.1"/>
</dbReference>
<keyword evidence="3" id="KW-0326">Glycosidase</keyword>
<dbReference type="InterPro" id="IPR006047">
    <property type="entry name" value="GH13_cat_dom"/>
</dbReference>
<dbReference type="AlphaFoldDB" id="A0ABD5RB32"/>
<dbReference type="EMBL" id="JBHSKX010000001">
    <property type="protein sequence ID" value="MFC5366912.1"/>
    <property type="molecule type" value="Genomic_DNA"/>
</dbReference>
<evidence type="ECO:0000259" key="5">
    <source>
        <dbReference type="SMART" id="SM00642"/>
    </source>
</evidence>
<feature type="compositionally biased region" description="Low complexity" evidence="4">
    <location>
        <begin position="154"/>
        <end position="164"/>
    </location>
</feature>
<dbReference type="Gene3D" id="2.60.40.1180">
    <property type="entry name" value="Golgi alpha-mannosidase II"/>
    <property type="match status" value="1"/>
</dbReference>
<dbReference type="InterPro" id="IPR045857">
    <property type="entry name" value="O16G_dom_2"/>
</dbReference>
<dbReference type="GO" id="GO:0016798">
    <property type="term" value="F:hydrolase activity, acting on glycosyl bonds"/>
    <property type="evidence" value="ECO:0007669"/>
    <property type="project" value="UniProtKB-KW"/>
</dbReference>
<dbReference type="FunFam" id="3.20.20.80:FF:000064">
    <property type="entry name" value="Oligo-1,6-glucosidase"/>
    <property type="match status" value="2"/>
</dbReference>
<dbReference type="SMART" id="SM00642">
    <property type="entry name" value="Aamy"/>
    <property type="match status" value="1"/>
</dbReference>
<protein>
    <submittedName>
        <fullName evidence="6">Alpha-glucosidase</fullName>
    </submittedName>
</protein>
<dbReference type="Proteomes" id="UP001596201">
    <property type="component" value="Unassembled WGS sequence"/>
</dbReference>
<dbReference type="PANTHER" id="PTHR10357:SF184">
    <property type="entry name" value="OLIGO-1,6-GLUCOSIDASE 1"/>
    <property type="match status" value="1"/>
</dbReference>
<sequence length="620" mass="70832">MTTSDCTTRDDVDRAWWKESFVYQIYPQSFNDTTGDGIGDIRGIIERLDYLDDLGVDIVWVNPLYDSPHEDNGYDIRDYRAILDEYGTMSDFDDLLAEMHDRDMRLIMDLVVNHTSDEHVWFQRSREEAEDYADYYWWHDGRNVDADGRGGTAGSASQSGSAGAPHGRDSPGPEGRVPPNNWESGFSGSAWEWDGEREAYYLHLFDETQPDLHWDREAVREEIYEMIDWWLAKGIDGFRMDVFNLLSKPADLPDGDPAEGWVGSRHFANGPRIHEYVSEMVDETFANYDVMTVGEGIDAGTDEAKQYCGPSGDGLNMIFHYEHMTLDFDEEDGWWTVDPWDLPDLREIFTEWQNALADDDAWNTLFFGTHDWPRVVSRWGDDEQYRRESAKLIATLLFTLQGTPYLYQGDEIGMTNYPWSGLDEIADADAATRVENRIASGEIDDFAEVQELIRYRCRDNARTPMQWSADEHAGFTDDDPWLPVNPNHEQINVAAARNDPDSVWHYYRELIDLRHDSDLFVYGDYDLLTDEHPRVWAYTRTLGDDRALVVLNWSDDPATYDPSEDLAVADADPTLLLSNDVGDESRSGPATGGAQEGSAKSDALEELVLGPYEARVYELS</sequence>
<evidence type="ECO:0000256" key="4">
    <source>
        <dbReference type="SAM" id="MobiDB-lite"/>
    </source>
</evidence>
<comment type="caution">
    <text evidence="6">The sequence shown here is derived from an EMBL/GenBank/DDBJ whole genome shotgun (WGS) entry which is preliminary data.</text>
</comment>
<feature type="region of interest" description="Disordered" evidence="4">
    <location>
        <begin position="148"/>
        <end position="183"/>
    </location>
</feature>
<evidence type="ECO:0000313" key="6">
    <source>
        <dbReference type="EMBL" id="MFC5366912.1"/>
    </source>
</evidence>
<dbReference type="Gene3D" id="3.90.400.10">
    <property type="entry name" value="Oligo-1,6-glucosidase, Domain 2"/>
    <property type="match status" value="1"/>
</dbReference>